<dbReference type="InterPro" id="IPR000421">
    <property type="entry name" value="FA58C"/>
</dbReference>
<dbReference type="PROSITE" id="PS50093">
    <property type="entry name" value="PKD"/>
    <property type="match status" value="1"/>
</dbReference>
<dbReference type="Pfam" id="PF07554">
    <property type="entry name" value="FIVAR"/>
    <property type="match status" value="1"/>
</dbReference>
<dbReference type="Gene3D" id="1.20.58.460">
    <property type="entry name" value="Hyaluronidase post-catalytic domain-like"/>
    <property type="match status" value="1"/>
</dbReference>
<reference evidence="8 9" key="1">
    <citation type="submission" date="2017-07" db="EMBL/GenBank/DDBJ databases">
        <title>The complete genome sequence of Bacillus mesonae strain H20-5, an efficient strain improving plant abiotic stress resistance.</title>
        <authorList>
            <person name="Kim S.Y."/>
            <person name="Song H."/>
            <person name="Sang M.K."/>
            <person name="Weon H.-Y."/>
            <person name="Song J."/>
        </authorList>
    </citation>
    <scope>NUCLEOTIDE SEQUENCE [LARGE SCALE GENOMIC DNA]</scope>
    <source>
        <strain evidence="8 9">H20-5</strain>
    </source>
</reference>
<evidence type="ECO:0000256" key="3">
    <source>
        <dbReference type="PROSITE-ProRule" id="PRU01353"/>
    </source>
</evidence>
<dbReference type="GO" id="GO:0015929">
    <property type="term" value="F:hexosaminidase activity"/>
    <property type="evidence" value="ECO:0007669"/>
    <property type="project" value="UniProtKB-ARBA"/>
</dbReference>
<evidence type="ECO:0000313" key="8">
    <source>
        <dbReference type="EMBL" id="AZU64318.1"/>
    </source>
</evidence>
<evidence type="ECO:0000259" key="7">
    <source>
        <dbReference type="PROSITE" id="PS52009"/>
    </source>
</evidence>
<dbReference type="Gene3D" id="3.30.379.10">
    <property type="entry name" value="Chitobiase/beta-hexosaminidase domain 2-like"/>
    <property type="match status" value="1"/>
</dbReference>
<sequence>MWKKIACSFLSLGMSASLAVGSQSEVYAESVQSHVNEISGRLVPMPQKVEVKSGSLQISSTVNILGEDVADQEAFTVLTEFLQANNIKINEEFDSKSTTIALGEEADLDPELTKLENQLGLPNGTDLKAEGYTLAVNAEETDTSKGGTIFVKGKDGDGTFYGVKTLIQLAEKVDDTLEIRNVMITDEPSMSVRGIVEGFYGQPWSHQDRLDQIKFYGDYKLNTYIYAPKDDPYHREKWRIPYPESEMKRMEELITAAKKNKVDFVFALSPGIDIRFDGQSGEDDFKALLAKSESLHDMGVRSFAILFDDIGNKQGDKQANLLNRFNKEFIKTKKDVKPLITVPTEYDTHAMGDIGDLSAYTKAFSGALDKDVKVMWTGQSVVSEALPLENVEFMREVYGDRIGVWWNYPVSDYLRSKLALGPIVNIDTSLEGKLDFFTMNPMEHANLSKISLATGADYSWNTPNYDANRSWNSAIELLFHDLAPEMKTFANHSSRMTGSWSIGRGDAENIRKTMDEFWLKLSKRQDTTQEVNLLTKEFADMVQAADKLKEQLPQEILSEALGSLNKLKLLGENDQLALDMALAKRDKETDKYNELKNKIEASLSSLNRGNRVSEETALAFILEALEYDPLPVASFKVSKTFAAPGEEIKFQNTSSMTTEEIEWTFEGAKVEKSTEQNPTVIYEHEGLYSVKLVGKNPLGQDEVLKEDLITVSNLAKNMTTNLALGKAATASSSCAPSERPQYAVDGKLNTKWCGNGPGTHQLTVDLGGVNLVTEIGMKHAEEGGEPSGSNTSAYRVLISDDGVNFKELVKVTGNKSGITKDQVPATKGRYVRLMVDKPTQGDDRAARIYEFEVMGLEGDVALPPKYEKPKVDKSALEKTAAEANEKAASDYTARSWASFVQALEKAKEVLANELATQDQVNAASEDLTNAMAALVLKETFIETEINSLDDEIKTAYEQGKITNHGLLNSLLAKANQIQKHQADRQKAADGLQALGSQVKGQSGKKISQEYAQELLRKIEELTNEIASLK</sequence>
<evidence type="ECO:0000259" key="5">
    <source>
        <dbReference type="PROSITE" id="PS50022"/>
    </source>
</evidence>
<evidence type="ECO:0000256" key="2">
    <source>
        <dbReference type="ARBA" id="ARBA00023295"/>
    </source>
</evidence>
<dbReference type="SMART" id="SM00089">
    <property type="entry name" value="PKD"/>
    <property type="match status" value="1"/>
</dbReference>
<dbReference type="Pfam" id="PF07555">
    <property type="entry name" value="NAGidase"/>
    <property type="match status" value="1"/>
</dbReference>
<dbReference type="InterPro" id="IPR049019">
    <property type="entry name" value="NagJ-like_helical"/>
</dbReference>
<feature type="domain" description="PKD" evidence="6">
    <location>
        <begin position="631"/>
        <end position="699"/>
    </location>
</feature>
<dbReference type="InterPro" id="IPR015882">
    <property type="entry name" value="HEX_bac_N"/>
</dbReference>
<organism evidence="8 9">
    <name type="scientific">Neobacillus mesonae</name>
    <dbReference type="NCBI Taxonomy" id="1193713"/>
    <lineage>
        <taxon>Bacteria</taxon>
        <taxon>Bacillati</taxon>
        <taxon>Bacillota</taxon>
        <taxon>Bacilli</taxon>
        <taxon>Bacillales</taxon>
        <taxon>Bacillaceae</taxon>
        <taxon>Neobacillus</taxon>
    </lineage>
</organism>
<dbReference type="InterPro" id="IPR051822">
    <property type="entry name" value="Glycosyl_Hydrolase_84"/>
</dbReference>
<dbReference type="Gene3D" id="2.60.40.10">
    <property type="entry name" value="Immunoglobulins"/>
    <property type="match status" value="1"/>
</dbReference>
<dbReference type="Pfam" id="PF00801">
    <property type="entry name" value="PKD"/>
    <property type="match status" value="1"/>
</dbReference>
<feature type="domain" description="F5/8 type C" evidence="5">
    <location>
        <begin position="711"/>
        <end position="856"/>
    </location>
</feature>
<dbReference type="Gene3D" id="3.20.20.80">
    <property type="entry name" value="Glycosidases"/>
    <property type="match status" value="1"/>
</dbReference>
<dbReference type="InterPro" id="IPR013783">
    <property type="entry name" value="Ig-like_fold"/>
</dbReference>
<dbReference type="GO" id="GO:0005975">
    <property type="term" value="P:carbohydrate metabolic process"/>
    <property type="evidence" value="ECO:0007669"/>
    <property type="project" value="UniProtKB-ARBA"/>
</dbReference>
<keyword evidence="2 3" id="KW-0326">Glycosidase</keyword>
<dbReference type="PROSITE" id="PS50022">
    <property type="entry name" value="FA58C_3"/>
    <property type="match status" value="1"/>
</dbReference>
<dbReference type="STRING" id="1193713.GCA_001636315_01996"/>
<dbReference type="CDD" id="cd00146">
    <property type="entry name" value="PKD"/>
    <property type="match status" value="1"/>
</dbReference>
<keyword evidence="4" id="KW-0732">Signal</keyword>
<dbReference type="SUPFAM" id="SSF55545">
    <property type="entry name" value="beta-N-acetylhexosaminidase-like domain"/>
    <property type="match status" value="1"/>
</dbReference>
<feature type="chain" id="PRO_5039538522" description="PKD domain-containing protein" evidence="4">
    <location>
        <begin position="20"/>
        <end position="1029"/>
    </location>
</feature>
<dbReference type="GO" id="GO:1901135">
    <property type="term" value="P:carbohydrate derivative metabolic process"/>
    <property type="evidence" value="ECO:0007669"/>
    <property type="project" value="UniProtKB-ARBA"/>
</dbReference>
<protein>
    <recommendedName>
        <fullName evidence="10">PKD domain-containing protein</fullName>
    </recommendedName>
</protein>
<feature type="domain" description="GH84" evidence="7">
    <location>
        <begin position="191"/>
        <end position="463"/>
    </location>
</feature>
<feature type="active site" description="Proton donor" evidence="3">
    <location>
        <position position="309"/>
    </location>
</feature>
<comment type="similarity">
    <text evidence="3">Belongs to the glycosyl hydrolase 84 family.</text>
</comment>
<dbReference type="InterPro" id="IPR000601">
    <property type="entry name" value="PKD_dom"/>
</dbReference>
<dbReference type="AlphaFoldDB" id="A0A3Q9QXP1"/>
<dbReference type="InterPro" id="IPR011496">
    <property type="entry name" value="O-GlcNAcase_cat"/>
</dbReference>
<dbReference type="OrthoDB" id="9760892at2"/>
<feature type="signal peptide" evidence="4">
    <location>
        <begin position="1"/>
        <end position="19"/>
    </location>
</feature>
<dbReference type="RefSeq" id="WP_127489025.1">
    <property type="nucleotide sequence ID" value="NZ_CP022572.1"/>
</dbReference>
<dbReference type="KEGG" id="nmk:CHR53_25480"/>
<dbReference type="Pfam" id="PF02838">
    <property type="entry name" value="Glyco_hydro_20b"/>
    <property type="match status" value="1"/>
</dbReference>
<dbReference type="SUPFAM" id="SSF49785">
    <property type="entry name" value="Galactose-binding domain-like"/>
    <property type="match status" value="1"/>
</dbReference>
<dbReference type="SUPFAM" id="SSF51445">
    <property type="entry name" value="(Trans)glycosidases"/>
    <property type="match status" value="1"/>
</dbReference>
<keyword evidence="1 3" id="KW-0378">Hydrolase</keyword>
<dbReference type="InterPro" id="IPR029018">
    <property type="entry name" value="Hex-like_dom2"/>
</dbReference>
<dbReference type="PANTHER" id="PTHR13170:SF16">
    <property type="entry name" value="PROTEIN O-GLCNACASE"/>
    <property type="match status" value="1"/>
</dbReference>
<dbReference type="SUPFAM" id="SSF140657">
    <property type="entry name" value="Hyaluronidase post-catalytic domain-like"/>
    <property type="match status" value="1"/>
</dbReference>
<dbReference type="Pfam" id="PF00754">
    <property type="entry name" value="F5_F8_type_C"/>
    <property type="match status" value="1"/>
</dbReference>
<proteinExistence type="inferred from homology"/>
<gene>
    <name evidence="8" type="ORF">CHR53_25480</name>
</gene>
<evidence type="ECO:0000256" key="1">
    <source>
        <dbReference type="ARBA" id="ARBA00022801"/>
    </source>
</evidence>
<dbReference type="Proteomes" id="UP000282892">
    <property type="component" value="Chromosome"/>
</dbReference>
<dbReference type="InterPro" id="IPR008979">
    <property type="entry name" value="Galactose-bd-like_sf"/>
</dbReference>
<keyword evidence="9" id="KW-1185">Reference proteome</keyword>
<dbReference type="InterPro" id="IPR022409">
    <property type="entry name" value="PKD/Chitinase_dom"/>
</dbReference>
<evidence type="ECO:0000259" key="6">
    <source>
        <dbReference type="PROSITE" id="PS50093"/>
    </source>
</evidence>
<dbReference type="Gene3D" id="2.60.120.260">
    <property type="entry name" value="Galactose-binding domain-like"/>
    <property type="match status" value="1"/>
</dbReference>
<evidence type="ECO:0000256" key="4">
    <source>
        <dbReference type="SAM" id="SignalP"/>
    </source>
</evidence>
<dbReference type="Gene3D" id="1.20.1270.70">
    <property type="entry name" value="Designed single chain three-helix bundle"/>
    <property type="match status" value="1"/>
</dbReference>
<dbReference type="InterPro" id="IPR017853">
    <property type="entry name" value="GH"/>
</dbReference>
<dbReference type="PROSITE" id="PS52009">
    <property type="entry name" value="GH84"/>
    <property type="match status" value="1"/>
</dbReference>
<dbReference type="EMBL" id="CP022572">
    <property type="protein sequence ID" value="AZU64318.1"/>
    <property type="molecule type" value="Genomic_DNA"/>
</dbReference>
<dbReference type="InterPro" id="IPR035986">
    <property type="entry name" value="PKD_dom_sf"/>
</dbReference>
<evidence type="ECO:0008006" key="10">
    <source>
        <dbReference type="Google" id="ProtNLM"/>
    </source>
</evidence>
<evidence type="ECO:0000313" key="9">
    <source>
        <dbReference type="Proteomes" id="UP000282892"/>
    </source>
</evidence>
<dbReference type="SUPFAM" id="SSF49299">
    <property type="entry name" value="PKD domain"/>
    <property type="match status" value="1"/>
</dbReference>
<dbReference type="Pfam" id="PF21774">
    <property type="entry name" value="NagJ_C"/>
    <property type="match status" value="1"/>
</dbReference>
<dbReference type="PANTHER" id="PTHR13170">
    <property type="entry name" value="O-GLCNACASE"/>
    <property type="match status" value="1"/>
</dbReference>
<accession>A0A3Q9QXP1</accession>
<name>A0A3Q9QXP1_9BACI</name>